<feature type="transmembrane region" description="Helical" evidence="9">
    <location>
        <begin position="250"/>
        <end position="273"/>
    </location>
</feature>
<reference evidence="10" key="1">
    <citation type="submission" date="2019-04" db="EMBL/GenBank/DDBJ databases">
        <authorList>
            <person name="Guo B."/>
            <person name="Lu P."/>
        </authorList>
    </citation>
    <scope>NUCLEOTIDE SEQUENCE</scope>
</reference>
<evidence type="ECO:0000256" key="2">
    <source>
        <dbReference type="ARBA" id="ARBA00022606"/>
    </source>
</evidence>
<feature type="transmembrane region" description="Helical" evidence="9">
    <location>
        <begin position="140"/>
        <end position="165"/>
    </location>
</feature>
<keyword evidence="2 9" id="KW-0716">Sensory transduction</keyword>
<evidence type="ECO:0000256" key="1">
    <source>
        <dbReference type="ARBA" id="ARBA00004141"/>
    </source>
</evidence>
<dbReference type="GO" id="GO:0007165">
    <property type="term" value="P:signal transduction"/>
    <property type="evidence" value="ECO:0007669"/>
    <property type="project" value="UniProtKB-KW"/>
</dbReference>
<evidence type="ECO:0000256" key="9">
    <source>
        <dbReference type="RuleBase" id="RU351113"/>
    </source>
</evidence>
<evidence type="ECO:0000256" key="4">
    <source>
        <dbReference type="ARBA" id="ARBA00022725"/>
    </source>
</evidence>
<evidence type="ECO:0000256" key="8">
    <source>
        <dbReference type="ARBA" id="ARBA00023224"/>
    </source>
</evidence>
<feature type="transmembrane region" description="Helical" evidence="9">
    <location>
        <begin position="221"/>
        <end position="244"/>
    </location>
</feature>
<feature type="transmembrane region" description="Helical" evidence="9">
    <location>
        <begin position="83"/>
        <end position="105"/>
    </location>
</feature>
<keyword evidence="6 9" id="KW-0472">Membrane</keyword>
<comment type="similarity">
    <text evidence="9">Belongs to the insect chemoreceptor superfamily. Heteromeric odorant receptor channel (TC 1.A.69) family.</text>
</comment>
<keyword evidence="8 9" id="KW-0807">Transducer</keyword>
<keyword evidence="4 9" id="KW-0552">Olfaction</keyword>
<dbReference type="Pfam" id="PF02949">
    <property type="entry name" value="7tm_6"/>
    <property type="match status" value="1"/>
</dbReference>
<protein>
    <recommendedName>
        <fullName evidence="9">Odorant receptor</fullName>
    </recommendedName>
</protein>
<sequence length="349" mass="40922">MMCGTVCGQFVSLVHVFPNLDKIMDVLYMFIAVSMVLFKLVITYNWHWKKLKFCLDFLDEDWLQVTHAWEKEIMRTYARYGRLFNIFFMSNYTATWVFVVSQRIYDYLQNKTTKDHIFKVRYFFDVHMSPNFELVFAYQFIQGTATTLCNGGVDGILVIFIYHLYGQLEILKRKLINLLTFYKANKSIISQHSFNKQLGQLIQRHLQLIHFASVVEETFNFMILGQLFVSSLIMCVLGFRIIMTVEDSDLAILVQFILFQISMTTEIFIYCYCGEKIISQSQSVSYAVYETEWFDCPAQVAKMLLVLMIRTEQSLCITAGKLYVMNLENFTSILKTSLSYLSVLRTIKD</sequence>
<evidence type="ECO:0000256" key="3">
    <source>
        <dbReference type="ARBA" id="ARBA00022692"/>
    </source>
</evidence>
<keyword evidence="3 9" id="KW-0812">Transmembrane</keyword>
<dbReference type="PANTHER" id="PTHR21137:SF42">
    <property type="entry name" value="ODORANT RECEPTOR 83A"/>
    <property type="match status" value="1"/>
</dbReference>
<dbReference type="EMBL" id="MK749026">
    <property type="protein sequence ID" value="QHN69123.1"/>
    <property type="molecule type" value="mRNA"/>
</dbReference>
<comment type="caution">
    <text evidence="9">Lacks conserved residue(s) required for the propagation of feature annotation.</text>
</comment>
<name>A0A857N554_9HYME</name>
<keyword evidence="7 9" id="KW-0675">Receptor</keyword>
<organism evidence="10">
    <name type="scientific">Sirex noctilio</name>
    <dbReference type="NCBI Taxonomy" id="36765"/>
    <lineage>
        <taxon>Eukaryota</taxon>
        <taxon>Metazoa</taxon>
        <taxon>Ecdysozoa</taxon>
        <taxon>Arthropoda</taxon>
        <taxon>Hexapoda</taxon>
        <taxon>Insecta</taxon>
        <taxon>Pterygota</taxon>
        <taxon>Neoptera</taxon>
        <taxon>Endopterygota</taxon>
        <taxon>Hymenoptera</taxon>
        <taxon>Siricoidea</taxon>
        <taxon>Siricidae</taxon>
        <taxon>Sirex</taxon>
    </lineage>
</organism>
<evidence type="ECO:0000256" key="6">
    <source>
        <dbReference type="ARBA" id="ARBA00023136"/>
    </source>
</evidence>
<dbReference type="AlphaFoldDB" id="A0A857N554"/>
<evidence type="ECO:0000256" key="5">
    <source>
        <dbReference type="ARBA" id="ARBA00022989"/>
    </source>
</evidence>
<proteinExistence type="evidence at transcript level"/>
<dbReference type="PANTHER" id="PTHR21137">
    <property type="entry name" value="ODORANT RECEPTOR"/>
    <property type="match status" value="1"/>
</dbReference>
<dbReference type="GO" id="GO:0004984">
    <property type="term" value="F:olfactory receptor activity"/>
    <property type="evidence" value="ECO:0007669"/>
    <property type="project" value="InterPro"/>
</dbReference>
<evidence type="ECO:0000313" key="10">
    <source>
        <dbReference type="EMBL" id="QHN69123.1"/>
    </source>
</evidence>
<comment type="subcellular location">
    <subcellularLocation>
        <location evidence="9">Cell membrane</location>
        <topology evidence="9">Multi-pass membrane protein</topology>
    </subcellularLocation>
    <subcellularLocation>
        <location evidence="1">Membrane</location>
        <topology evidence="1">Multi-pass membrane protein</topology>
    </subcellularLocation>
</comment>
<dbReference type="GO" id="GO:0005549">
    <property type="term" value="F:odorant binding"/>
    <property type="evidence" value="ECO:0007669"/>
    <property type="project" value="InterPro"/>
</dbReference>
<dbReference type="InterPro" id="IPR004117">
    <property type="entry name" value="7tm6_olfct_rcpt"/>
</dbReference>
<accession>A0A857N554</accession>
<evidence type="ECO:0000256" key="7">
    <source>
        <dbReference type="ARBA" id="ARBA00023170"/>
    </source>
</evidence>
<feature type="transmembrane region" description="Helical" evidence="9">
    <location>
        <begin position="26"/>
        <end position="46"/>
    </location>
</feature>
<keyword evidence="5 9" id="KW-1133">Transmembrane helix</keyword>
<dbReference type="GO" id="GO:0005886">
    <property type="term" value="C:plasma membrane"/>
    <property type="evidence" value="ECO:0007669"/>
    <property type="project" value="UniProtKB-SubCell"/>
</dbReference>